<name>A0A814ALU9_9BILA</name>
<sequence>MKDRRFRLNGLKPSNRLPAKHNLRKKFTHIIKYSPDELPSKADLRSQLTPVEDQSQIGSCSANCLAGAYEYLIKKHTGQDKDVSRLFMYYNGRMKEKDDSDSQITDSGCSMTVAIEALEEYGACLESLWPYDIAKVNVKPFPQAYQEAKRFIIDEALQIKIDLYEMKSCLAQGFPFAFGLKLFESFDKATHSGVVPMPSSSERSRQSHGSHALLAVGFSDTSQSFIVRNSWGDGWGDHGYCYIPYDYLTNSELCFDTWTIRKISNDDFGSDHWDNEDSVDYSQANNWNDNNYDDDDNGRTIEHLEDDDDNNNQPYGYSDDYNNQKSDNRFGGGDGGGRQQRYKRNDDNDYDRDGYSQNNYYDDNSGYQQQQQQQNDDYNYNDQYGDNRNSDANNSNWQSDNDFSDGFGNTYGTGFGPEERDVENLANFV</sequence>
<evidence type="ECO:0000313" key="5">
    <source>
        <dbReference type="EMBL" id="CAF0913918.1"/>
    </source>
</evidence>
<dbReference type="EMBL" id="CAJOBC010001712">
    <property type="protein sequence ID" value="CAF3694455.1"/>
    <property type="molecule type" value="Genomic_DNA"/>
</dbReference>
<gene>
    <name evidence="5" type="ORF">GPM918_LOCUS9292</name>
    <name evidence="4" type="ORF">OVA965_LOCUS9225</name>
    <name evidence="7" type="ORF">SRO942_LOCUS9293</name>
    <name evidence="6" type="ORF">TMI583_LOCUS9223</name>
</gene>
<evidence type="ECO:0000313" key="8">
    <source>
        <dbReference type="Proteomes" id="UP000663829"/>
    </source>
</evidence>
<feature type="region of interest" description="Disordered" evidence="2">
    <location>
        <begin position="281"/>
        <end position="403"/>
    </location>
</feature>
<dbReference type="AlphaFoldDB" id="A0A814ALU9"/>
<dbReference type="SUPFAM" id="SSF54001">
    <property type="entry name" value="Cysteine proteinases"/>
    <property type="match status" value="1"/>
</dbReference>
<feature type="compositionally biased region" description="Low complexity" evidence="2">
    <location>
        <begin position="355"/>
        <end position="387"/>
    </location>
</feature>
<feature type="compositionally biased region" description="Basic and acidic residues" evidence="2">
    <location>
        <begin position="343"/>
        <end position="354"/>
    </location>
</feature>
<protein>
    <recommendedName>
        <fullName evidence="3">Peptidase C1A papain C-terminal domain-containing protein</fullName>
    </recommendedName>
</protein>
<dbReference type="EMBL" id="CAJOBA010003228">
    <property type="protein sequence ID" value="CAF3674925.1"/>
    <property type="molecule type" value="Genomic_DNA"/>
</dbReference>
<feature type="domain" description="Peptidase C1A papain C-terminal" evidence="3">
    <location>
        <begin position="38"/>
        <end position="257"/>
    </location>
</feature>
<dbReference type="SMART" id="SM00645">
    <property type="entry name" value="Pept_C1"/>
    <property type="match status" value="1"/>
</dbReference>
<dbReference type="GO" id="GO:0008234">
    <property type="term" value="F:cysteine-type peptidase activity"/>
    <property type="evidence" value="ECO:0007669"/>
    <property type="project" value="InterPro"/>
</dbReference>
<reference evidence="5" key="1">
    <citation type="submission" date="2021-02" db="EMBL/GenBank/DDBJ databases">
        <authorList>
            <person name="Nowell W R."/>
        </authorList>
    </citation>
    <scope>NUCLEOTIDE SEQUENCE</scope>
</reference>
<evidence type="ECO:0000313" key="6">
    <source>
        <dbReference type="EMBL" id="CAF3674925.1"/>
    </source>
</evidence>
<feature type="compositionally biased region" description="Polar residues" evidence="2">
    <location>
        <begin position="311"/>
        <end position="325"/>
    </location>
</feature>
<comment type="similarity">
    <text evidence="1">Belongs to the peptidase C1 family.</text>
</comment>
<dbReference type="Proteomes" id="UP000682733">
    <property type="component" value="Unassembled WGS sequence"/>
</dbReference>
<dbReference type="PANTHER" id="PTHR12411">
    <property type="entry name" value="CYSTEINE PROTEASE FAMILY C1-RELATED"/>
    <property type="match status" value="1"/>
</dbReference>
<dbReference type="Gene3D" id="3.90.70.10">
    <property type="entry name" value="Cysteine proteinases"/>
    <property type="match status" value="1"/>
</dbReference>
<feature type="compositionally biased region" description="Polar residues" evidence="2">
    <location>
        <begin position="390"/>
        <end position="401"/>
    </location>
</feature>
<evidence type="ECO:0000313" key="7">
    <source>
        <dbReference type="EMBL" id="CAF3694455.1"/>
    </source>
</evidence>
<dbReference type="Proteomes" id="UP000677228">
    <property type="component" value="Unassembled WGS sequence"/>
</dbReference>
<comment type="caution">
    <text evidence="5">The sequence shown here is derived from an EMBL/GenBank/DDBJ whole genome shotgun (WGS) entry which is preliminary data.</text>
</comment>
<dbReference type="InterPro" id="IPR013128">
    <property type="entry name" value="Peptidase_C1A"/>
</dbReference>
<dbReference type="Proteomes" id="UP000663829">
    <property type="component" value="Unassembled WGS sequence"/>
</dbReference>
<organism evidence="5 8">
    <name type="scientific">Didymodactylos carnosus</name>
    <dbReference type="NCBI Taxonomy" id="1234261"/>
    <lineage>
        <taxon>Eukaryota</taxon>
        <taxon>Metazoa</taxon>
        <taxon>Spiralia</taxon>
        <taxon>Gnathifera</taxon>
        <taxon>Rotifera</taxon>
        <taxon>Eurotatoria</taxon>
        <taxon>Bdelloidea</taxon>
        <taxon>Philodinida</taxon>
        <taxon>Philodinidae</taxon>
        <taxon>Didymodactylos</taxon>
    </lineage>
</organism>
<dbReference type="Pfam" id="PF00112">
    <property type="entry name" value="Peptidase_C1"/>
    <property type="match status" value="1"/>
</dbReference>
<evidence type="ECO:0000256" key="1">
    <source>
        <dbReference type="ARBA" id="ARBA00008455"/>
    </source>
</evidence>
<proteinExistence type="inferred from homology"/>
<dbReference type="InterPro" id="IPR000668">
    <property type="entry name" value="Peptidase_C1A_C"/>
</dbReference>
<dbReference type="CDD" id="cd02619">
    <property type="entry name" value="Peptidase_C1"/>
    <property type="match status" value="1"/>
</dbReference>
<evidence type="ECO:0000313" key="4">
    <source>
        <dbReference type="EMBL" id="CAF0893006.1"/>
    </source>
</evidence>
<dbReference type="EMBL" id="CAJNOQ010001712">
    <property type="protein sequence ID" value="CAF0913918.1"/>
    <property type="molecule type" value="Genomic_DNA"/>
</dbReference>
<evidence type="ECO:0000256" key="2">
    <source>
        <dbReference type="SAM" id="MobiDB-lite"/>
    </source>
</evidence>
<keyword evidence="8" id="KW-1185">Reference proteome</keyword>
<dbReference type="GO" id="GO:0006508">
    <property type="term" value="P:proteolysis"/>
    <property type="evidence" value="ECO:0007669"/>
    <property type="project" value="InterPro"/>
</dbReference>
<dbReference type="EMBL" id="CAJNOK010003226">
    <property type="protein sequence ID" value="CAF0893006.1"/>
    <property type="molecule type" value="Genomic_DNA"/>
</dbReference>
<dbReference type="OrthoDB" id="405971at2759"/>
<dbReference type="InterPro" id="IPR025660">
    <property type="entry name" value="Pept_his_AS"/>
</dbReference>
<dbReference type="InterPro" id="IPR038765">
    <property type="entry name" value="Papain-like_cys_pep_sf"/>
</dbReference>
<dbReference type="Proteomes" id="UP000681722">
    <property type="component" value="Unassembled WGS sequence"/>
</dbReference>
<dbReference type="PROSITE" id="PS00639">
    <property type="entry name" value="THIOL_PROTEASE_HIS"/>
    <property type="match status" value="1"/>
</dbReference>
<evidence type="ECO:0000259" key="3">
    <source>
        <dbReference type="SMART" id="SM00645"/>
    </source>
</evidence>
<accession>A0A814ALU9</accession>